<feature type="compositionally biased region" description="Low complexity" evidence="1">
    <location>
        <begin position="127"/>
        <end position="137"/>
    </location>
</feature>
<evidence type="ECO:0000256" key="1">
    <source>
        <dbReference type="SAM" id="MobiDB-lite"/>
    </source>
</evidence>
<dbReference type="Proteomes" id="UP000028524">
    <property type="component" value="Unassembled WGS sequence"/>
</dbReference>
<feature type="compositionally biased region" description="Basic and acidic residues" evidence="1">
    <location>
        <begin position="237"/>
        <end position="247"/>
    </location>
</feature>
<evidence type="ECO:0000313" key="3">
    <source>
        <dbReference type="Proteomes" id="UP000028524"/>
    </source>
</evidence>
<organism evidence="2 3">
    <name type="scientific">Stachybotrys chlorohalonatus (strain IBT 40285)</name>
    <dbReference type="NCBI Taxonomy" id="1283841"/>
    <lineage>
        <taxon>Eukaryota</taxon>
        <taxon>Fungi</taxon>
        <taxon>Dikarya</taxon>
        <taxon>Ascomycota</taxon>
        <taxon>Pezizomycotina</taxon>
        <taxon>Sordariomycetes</taxon>
        <taxon>Hypocreomycetidae</taxon>
        <taxon>Hypocreales</taxon>
        <taxon>Stachybotryaceae</taxon>
        <taxon>Stachybotrys</taxon>
    </lineage>
</organism>
<dbReference type="HOGENOM" id="CLU_638056_0_0_1"/>
<feature type="compositionally biased region" description="Basic and acidic residues" evidence="1">
    <location>
        <begin position="315"/>
        <end position="325"/>
    </location>
</feature>
<sequence length="435" mass="48840">MSTNISEPYKAYCEVHDSFFNDAFFIHNDDFHGFLSKSLSLDLQLMDHGCPCLAGSSEPQLPLLGMLPQPHHYPYHPQHYPEYFALPSVGDFDRLTPTLEDLPTPSMYSVDDYPFESSASPPGNDEAPTPGAAAPSPAMYSCPDDAYLLPPSAHFGLADGDDANYFAQEPSSGQEELDAAAATEARGLMMPRRSSARVFVPPQIPQTPPPREPTFGDVPPAVEEKNPPIQQQRPRKRLPDSAPDRYKRAPPLPLPLPLPPRYDEHEPDEWHDREDDDYEDEEEEETHPPPTKRRRTSPKKKSVDTGHSPSSPAPDGDRSEKDRFLVEKRKAGWKYSAIKQEGGFDEAESTLRGRFRTLTKDRTQRVRKPQWQKQDIKLLPLAVETACKGKDPAAETAIAWEKVATILHELGSTYKFSSGACHKMWDKIQDDADKQ</sequence>
<dbReference type="EMBL" id="KL660756">
    <property type="protein sequence ID" value="KFA63127.1"/>
    <property type="molecule type" value="Genomic_DNA"/>
</dbReference>
<keyword evidence="3" id="KW-1185">Reference proteome</keyword>
<feature type="compositionally biased region" description="Pro residues" evidence="1">
    <location>
        <begin position="250"/>
        <end position="260"/>
    </location>
</feature>
<name>A0A084QGP2_STAC4</name>
<feature type="region of interest" description="Disordered" evidence="1">
    <location>
        <begin position="192"/>
        <end position="325"/>
    </location>
</feature>
<evidence type="ECO:0008006" key="4">
    <source>
        <dbReference type="Google" id="ProtNLM"/>
    </source>
</evidence>
<accession>A0A084QGP2</accession>
<evidence type="ECO:0000313" key="2">
    <source>
        <dbReference type="EMBL" id="KFA63127.1"/>
    </source>
</evidence>
<feature type="compositionally biased region" description="Basic residues" evidence="1">
    <location>
        <begin position="290"/>
        <end position="300"/>
    </location>
</feature>
<feature type="compositionally biased region" description="Acidic residues" evidence="1">
    <location>
        <begin position="274"/>
        <end position="285"/>
    </location>
</feature>
<reference evidence="2 3" key="1">
    <citation type="journal article" date="2014" name="BMC Genomics">
        <title>Comparative genome sequencing reveals chemotype-specific gene clusters in the toxigenic black mold Stachybotrys.</title>
        <authorList>
            <person name="Semeiks J."/>
            <person name="Borek D."/>
            <person name="Otwinowski Z."/>
            <person name="Grishin N.V."/>
        </authorList>
    </citation>
    <scope>NUCLEOTIDE SEQUENCE [LARGE SCALE GENOMIC DNA]</scope>
    <source>
        <strain evidence="2 3">IBT 40285</strain>
    </source>
</reference>
<feature type="compositionally biased region" description="Basic and acidic residues" evidence="1">
    <location>
        <begin position="261"/>
        <end position="273"/>
    </location>
</feature>
<feature type="compositionally biased region" description="Pro residues" evidence="1">
    <location>
        <begin position="202"/>
        <end position="212"/>
    </location>
</feature>
<feature type="region of interest" description="Disordered" evidence="1">
    <location>
        <begin position="106"/>
        <end position="137"/>
    </location>
</feature>
<dbReference type="STRING" id="1283841.A0A084QGP2"/>
<proteinExistence type="predicted"/>
<dbReference type="InParanoid" id="A0A084QGP2"/>
<dbReference type="AlphaFoldDB" id="A0A084QGP2"/>
<protein>
    <recommendedName>
        <fullName evidence="4">Myb-like domain-containing protein</fullName>
    </recommendedName>
</protein>
<gene>
    <name evidence="2" type="ORF">S40285_04774</name>
</gene>
<dbReference type="OrthoDB" id="3439209at2759"/>